<dbReference type="EMBL" id="JALPRX010000206">
    <property type="protein sequence ID" value="MCK8788187.1"/>
    <property type="molecule type" value="Genomic_DNA"/>
</dbReference>
<feature type="domain" description="PLD phosphodiesterase" evidence="1">
    <location>
        <begin position="66"/>
        <end position="89"/>
    </location>
</feature>
<dbReference type="SUPFAM" id="SSF56024">
    <property type="entry name" value="Phospholipase D/nuclease"/>
    <property type="match status" value="1"/>
</dbReference>
<dbReference type="Gene3D" id="3.30.870.10">
    <property type="entry name" value="Endonuclease Chain A"/>
    <property type="match status" value="1"/>
</dbReference>
<comment type="caution">
    <text evidence="2">The sequence shown here is derived from an EMBL/GenBank/DDBJ whole genome shotgun (WGS) entry which is preliminary data.</text>
</comment>
<organism evidence="2 3">
    <name type="scientific">Roseomonas acroporae</name>
    <dbReference type="NCBI Taxonomy" id="2937791"/>
    <lineage>
        <taxon>Bacteria</taxon>
        <taxon>Pseudomonadati</taxon>
        <taxon>Pseudomonadota</taxon>
        <taxon>Alphaproteobacteria</taxon>
        <taxon>Acetobacterales</taxon>
        <taxon>Roseomonadaceae</taxon>
        <taxon>Roseomonas</taxon>
    </lineage>
</organism>
<dbReference type="RefSeq" id="WP_248670227.1">
    <property type="nucleotide sequence ID" value="NZ_JALPRX010000206.1"/>
</dbReference>
<dbReference type="GO" id="GO:0006793">
    <property type="term" value="P:phosphorus metabolic process"/>
    <property type="evidence" value="ECO:0007669"/>
    <property type="project" value="UniProtKB-ARBA"/>
</dbReference>
<sequence length="127" mass="14126">MTPFLNEEGMRWALRVFAEAPPGVERHLVLRNRQRVYGLLHAHHDEFRALGVSLFDYWVPSPSGSGYETFHAKVVLADAEFAYLGSANFIRYLCSSVEMGVLLEGLPVLAVAETVAAAKEISEKFSV</sequence>
<dbReference type="CDD" id="cd00138">
    <property type="entry name" value="PLDc_SF"/>
    <property type="match status" value="1"/>
</dbReference>
<evidence type="ECO:0000313" key="2">
    <source>
        <dbReference type="EMBL" id="MCK8788187.1"/>
    </source>
</evidence>
<keyword evidence="3" id="KW-1185">Reference proteome</keyword>
<name>A0A9X2BX01_9PROT</name>
<dbReference type="InterPro" id="IPR001736">
    <property type="entry name" value="PLipase_D/transphosphatidylase"/>
</dbReference>
<dbReference type="AlphaFoldDB" id="A0A9X2BX01"/>
<evidence type="ECO:0000313" key="3">
    <source>
        <dbReference type="Proteomes" id="UP001139516"/>
    </source>
</evidence>
<dbReference type="PROSITE" id="PS50035">
    <property type="entry name" value="PLD"/>
    <property type="match status" value="1"/>
</dbReference>
<reference evidence="2" key="1">
    <citation type="submission" date="2022-04" db="EMBL/GenBank/DDBJ databases">
        <title>Roseomonas acroporae sp. nov., isolated from coral Acropora digitifera.</title>
        <authorList>
            <person name="Sun H."/>
        </authorList>
    </citation>
    <scope>NUCLEOTIDE SEQUENCE</scope>
    <source>
        <strain evidence="2">NAR14</strain>
    </source>
</reference>
<protein>
    <recommendedName>
        <fullName evidence="1">PLD phosphodiesterase domain-containing protein</fullName>
    </recommendedName>
</protein>
<accession>A0A9X2BX01</accession>
<dbReference type="Proteomes" id="UP001139516">
    <property type="component" value="Unassembled WGS sequence"/>
</dbReference>
<dbReference type="GO" id="GO:0003824">
    <property type="term" value="F:catalytic activity"/>
    <property type="evidence" value="ECO:0007669"/>
    <property type="project" value="InterPro"/>
</dbReference>
<evidence type="ECO:0000259" key="1">
    <source>
        <dbReference type="PROSITE" id="PS50035"/>
    </source>
</evidence>
<gene>
    <name evidence="2" type="ORF">M0638_27950</name>
</gene>
<proteinExistence type="predicted"/>